<name>A0A170PK16_9CHLR</name>
<sequence length="323" mass="32685">MYLKQSTAITIILGPFVDETDGKTAETGLTISQADVRLSKNGGAFAQKSDSGTCSHLENGNYSCGLNATDSNTLGRLRVAVHEAGALPVWLDLEVVGANVWDSLFGADRLQVHADEITAGLITAAAIATGAIDGDAVAADIVAEIADAVWDEALGGHLGAGSTGDALSDASAGSASPAAIADAVWDEGLGGHLTAGSTGDALNDAGGAAADPWATTLPGSYSSNTAGWILGQRLDAKISSISGNSPGAGAAEFTYTLTDAGSGNPIADADVWATSDSNGGVILASGRTDQNGRITFYLDPGTVYLWRQKSGWNFVNPDVEVVV</sequence>
<dbReference type="RefSeq" id="WP_095045562.1">
    <property type="nucleotide sequence ID" value="NZ_LN890656.1"/>
</dbReference>
<gene>
    <name evidence="1" type="ORF">CFX0092_B0729</name>
</gene>
<dbReference type="KEGG" id="pbf:CFX0092_B0729"/>
<proteinExistence type="predicted"/>
<dbReference type="AlphaFoldDB" id="A0A170PK16"/>
<dbReference type="EMBL" id="LN890656">
    <property type="protein sequence ID" value="CUS06263.1"/>
    <property type="molecule type" value="Genomic_DNA"/>
</dbReference>
<dbReference type="Proteomes" id="UP000215027">
    <property type="component" value="Chromosome II"/>
</dbReference>
<dbReference type="OrthoDB" id="9757152at2"/>
<reference evidence="1" key="1">
    <citation type="submission" date="2016-01" db="EMBL/GenBank/DDBJ databases">
        <authorList>
            <person name="Mcilroy J.S."/>
            <person name="Karst M S."/>
            <person name="Albertsen M."/>
        </authorList>
    </citation>
    <scope>NUCLEOTIDE SEQUENCE</scope>
    <source>
        <strain evidence="1">Cfx-K</strain>
    </source>
</reference>
<protein>
    <submittedName>
        <fullName evidence="1">Uncharacterized protein</fullName>
    </submittedName>
</protein>
<dbReference type="InterPro" id="IPR013783">
    <property type="entry name" value="Ig-like_fold"/>
</dbReference>
<evidence type="ECO:0000313" key="2">
    <source>
        <dbReference type="Proteomes" id="UP000215027"/>
    </source>
</evidence>
<organism evidence="1 2">
    <name type="scientific">Candidatus Promineifilum breve</name>
    <dbReference type="NCBI Taxonomy" id="1806508"/>
    <lineage>
        <taxon>Bacteria</taxon>
        <taxon>Bacillati</taxon>
        <taxon>Chloroflexota</taxon>
        <taxon>Ardenticatenia</taxon>
        <taxon>Candidatus Promineifilales</taxon>
        <taxon>Candidatus Promineifilaceae</taxon>
        <taxon>Candidatus Promineifilum</taxon>
    </lineage>
</organism>
<dbReference type="Gene3D" id="2.60.40.10">
    <property type="entry name" value="Immunoglobulins"/>
    <property type="match status" value="1"/>
</dbReference>
<dbReference type="SUPFAM" id="SSF49373">
    <property type="entry name" value="Invasin/intimin cell-adhesion fragments"/>
    <property type="match status" value="1"/>
</dbReference>
<dbReference type="InterPro" id="IPR008964">
    <property type="entry name" value="Invasin/intimin_cell_adhesion"/>
</dbReference>
<accession>A0A170PK16</accession>
<keyword evidence="2" id="KW-1185">Reference proteome</keyword>
<evidence type="ECO:0000313" key="1">
    <source>
        <dbReference type="EMBL" id="CUS06263.1"/>
    </source>
</evidence>